<dbReference type="InterPro" id="IPR012910">
    <property type="entry name" value="Plug_dom"/>
</dbReference>
<comment type="caution">
    <text evidence="4">The sequence shown here is derived from an EMBL/GenBank/DDBJ whole genome shotgun (WGS) entry which is preliminary data.</text>
</comment>
<keyword evidence="1" id="KW-1134">Transmembrane beta strand</keyword>
<evidence type="ECO:0000259" key="3">
    <source>
        <dbReference type="Pfam" id="PF07715"/>
    </source>
</evidence>
<keyword evidence="1" id="KW-0998">Cell outer membrane</keyword>
<dbReference type="PROSITE" id="PS52016">
    <property type="entry name" value="TONB_DEPENDENT_REC_3"/>
    <property type="match status" value="1"/>
</dbReference>
<accession>A0A428KW12</accession>
<feature type="domain" description="TonB-dependent receptor plug" evidence="3">
    <location>
        <begin position="598"/>
        <end position="712"/>
    </location>
</feature>
<proteinExistence type="inferred from homology"/>
<dbReference type="Pfam" id="PF13620">
    <property type="entry name" value="CarboxypepD_reg"/>
    <property type="match status" value="1"/>
</dbReference>
<dbReference type="SUPFAM" id="SSF56935">
    <property type="entry name" value="Porins"/>
    <property type="match status" value="1"/>
</dbReference>
<keyword evidence="5" id="KW-1185">Reference proteome</keyword>
<dbReference type="SUPFAM" id="SSF49464">
    <property type="entry name" value="Carboxypeptidase regulatory domain-like"/>
    <property type="match status" value="1"/>
</dbReference>
<reference evidence="4 5" key="1">
    <citation type="submission" date="2018-12" db="EMBL/GenBank/DDBJ databases">
        <authorList>
            <person name="Feng G."/>
            <person name="Zhu H."/>
        </authorList>
    </citation>
    <scope>NUCLEOTIDE SEQUENCE [LARGE SCALE GENOMIC DNA]</scope>
    <source>
        <strain evidence="4 5">KCTC 12533</strain>
    </source>
</reference>
<keyword evidence="1" id="KW-0813">Transport</keyword>
<dbReference type="AlphaFoldDB" id="A0A428KW12"/>
<keyword evidence="1" id="KW-0812">Transmembrane</keyword>
<sequence>MLFRGPLSILYVAGVLTGAVAPVISFSALGQATSASPGLGAEKAYLHLNQEAYTAGETLWFTAYVLPAGSPSQVMYVDVVAPDGQLLAHRILDVHAGSAPGDVPLPTSLAPGRYLIRAYTAQMRNVPASLFTRTFLVQSAERKAPAAGPVSAVRFFPEGGALVNGLSSVVAFTATDAAGRGQAVNGVVQDDQGKEVAKLVGAAAGVGRFEFVPVPGHQYEARIRRAPEQPVSVYALPAAQPAGITMHVQDASGDYVVTVRRRSLQPQAPPEPIILAAQGQGRVVASQQGQLQDVMVFRVTKKQLPAGLIRLVVLDAQQTPRSERLVLNGATAGKLSVGVTPAKNPYAPAERPTLKLQVLNAAGQPVAGRFSVAVSKAEPAAAATPDIYSYLTLTSEIGGPVAASDVFKAANNVSGQVLDDWLLTQSWRGGGEPVNTSFAPERGLTLGGKVTNDRQEPVAGVPVVITRPTTQKTEQVLTDAQGHFAFTGFSAQDTVPVRVEALPIKGLKRPRILLDADAASVAPLTEAEAQLPLGAASDVSGTGTTDAGTGSAGGRRGIELRNVVVEANGRPALKPDPRRIYTRADAVIQVQNIVGISAYRDVIQVLQGRVPGVTVISNQGFLQVIMRGNSSSSMEQFRLAPATATRGARVPAPSASESPVDNMGRKSPLLLLDGVSTDINMINSVPVNEIETIEVLKPATAAIFGDRAGGGAIAFLTKRGNPNYDPTRKAPVLPPLYAPPRYARLRAFQPSAASDALYWNPVVQTNEAGTATLTLDKVTAVGSYIITVQGISVTGEVGSGTAELQVVGPK</sequence>
<dbReference type="InterPro" id="IPR037066">
    <property type="entry name" value="Plug_dom_sf"/>
</dbReference>
<dbReference type="OrthoDB" id="679547at2"/>
<feature type="compositionally biased region" description="Low complexity" evidence="2">
    <location>
        <begin position="540"/>
        <end position="549"/>
    </location>
</feature>
<dbReference type="Proteomes" id="UP000273500">
    <property type="component" value="Unassembled WGS sequence"/>
</dbReference>
<dbReference type="InterPro" id="IPR039426">
    <property type="entry name" value="TonB-dep_rcpt-like"/>
</dbReference>
<comment type="similarity">
    <text evidence="1">Belongs to the TonB-dependent receptor family.</text>
</comment>
<evidence type="ECO:0000313" key="4">
    <source>
        <dbReference type="EMBL" id="RSK51021.1"/>
    </source>
</evidence>
<gene>
    <name evidence="4" type="ORF">EI291_01505</name>
</gene>
<dbReference type="Gene3D" id="2.170.130.10">
    <property type="entry name" value="TonB-dependent receptor, plug domain"/>
    <property type="match status" value="1"/>
</dbReference>
<evidence type="ECO:0000313" key="5">
    <source>
        <dbReference type="Proteomes" id="UP000273500"/>
    </source>
</evidence>
<evidence type="ECO:0000256" key="2">
    <source>
        <dbReference type="SAM" id="MobiDB-lite"/>
    </source>
</evidence>
<name>A0A428KW12_9BACT</name>
<dbReference type="GO" id="GO:0009279">
    <property type="term" value="C:cell outer membrane"/>
    <property type="evidence" value="ECO:0007669"/>
    <property type="project" value="UniProtKB-SubCell"/>
</dbReference>
<dbReference type="RefSeq" id="WP_125417498.1">
    <property type="nucleotide sequence ID" value="NZ_RWIT01000001.1"/>
</dbReference>
<evidence type="ECO:0000256" key="1">
    <source>
        <dbReference type="PROSITE-ProRule" id="PRU01360"/>
    </source>
</evidence>
<dbReference type="Pfam" id="PF07715">
    <property type="entry name" value="Plug"/>
    <property type="match status" value="1"/>
</dbReference>
<keyword evidence="1" id="KW-0472">Membrane</keyword>
<protein>
    <recommendedName>
        <fullName evidence="3">TonB-dependent receptor plug domain-containing protein</fullName>
    </recommendedName>
</protein>
<dbReference type="InterPro" id="IPR008969">
    <property type="entry name" value="CarboxyPept-like_regulatory"/>
</dbReference>
<organism evidence="4 5">
    <name type="scientific">Hymenobacter rigui</name>
    <dbReference type="NCBI Taxonomy" id="334424"/>
    <lineage>
        <taxon>Bacteria</taxon>
        <taxon>Pseudomonadati</taxon>
        <taxon>Bacteroidota</taxon>
        <taxon>Cytophagia</taxon>
        <taxon>Cytophagales</taxon>
        <taxon>Hymenobacteraceae</taxon>
        <taxon>Hymenobacter</taxon>
    </lineage>
</organism>
<feature type="region of interest" description="Disordered" evidence="2">
    <location>
        <begin position="535"/>
        <end position="555"/>
    </location>
</feature>
<comment type="subcellular location">
    <subcellularLocation>
        <location evidence="1">Cell outer membrane</location>
        <topology evidence="1">Multi-pass membrane protein</topology>
    </subcellularLocation>
</comment>
<dbReference type="EMBL" id="RWIT01000001">
    <property type="protein sequence ID" value="RSK51021.1"/>
    <property type="molecule type" value="Genomic_DNA"/>
</dbReference>